<gene>
    <name evidence="1" type="ORF">SAMN04488127_0019</name>
</gene>
<evidence type="ECO:0000313" key="2">
    <source>
        <dbReference type="Proteomes" id="UP000199200"/>
    </source>
</evidence>
<protein>
    <submittedName>
        <fullName evidence="1">Uncharacterized protein</fullName>
    </submittedName>
</protein>
<proteinExistence type="predicted"/>
<name>A0A1H6S4D3_9BACL</name>
<dbReference type="Proteomes" id="UP000199200">
    <property type="component" value="Unassembled WGS sequence"/>
</dbReference>
<accession>A0A1H6S4D3</accession>
<dbReference type="AlphaFoldDB" id="A0A1H6S4D3"/>
<keyword evidence="2" id="KW-1185">Reference proteome</keyword>
<reference evidence="2" key="1">
    <citation type="submission" date="2016-10" db="EMBL/GenBank/DDBJ databases">
        <authorList>
            <person name="Varghese N."/>
            <person name="Submissions S."/>
        </authorList>
    </citation>
    <scope>NUCLEOTIDE SEQUENCE [LARGE SCALE GENOMIC DNA]</scope>
    <source>
        <strain evidence="2">CGMCC 1.6763</strain>
    </source>
</reference>
<organism evidence="1 2">
    <name type="scientific">Bhargavaea ginsengi</name>
    <dbReference type="NCBI Taxonomy" id="426757"/>
    <lineage>
        <taxon>Bacteria</taxon>
        <taxon>Bacillati</taxon>
        <taxon>Bacillota</taxon>
        <taxon>Bacilli</taxon>
        <taxon>Bacillales</taxon>
        <taxon>Caryophanaceae</taxon>
        <taxon>Bhargavaea</taxon>
    </lineage>
</organism>
<dbReference type="RefSeq" id="WP_251240563.1">
    <property type="nucleotide sequence ID" value="NZ_JAMATJ010000027.1"/>
</dbReference>
<dbReference type="EMBL" id="FNZF01000001">
    <property type="protein sequence ID" value="SEI62923.1"/>
    <property type="molecule type" value="Genomic_DNA"/>
</dbReference>
<evidence type="ECO:0000313" key="1">
    <source>
        <dbReference type="EMBL" id="SEI62923.1"/>
    </source>
</evidence>
<sequence>MTEEKLNRLGQMEKRLSSIAGRDPADAVHEIVLELFGFDYDYVPVLRGKREGLTNREILSEELQKLPALTVEHLCPLLLYLFGTNLKGIVSIEKAPISIRSKDNWVKRHRGDLVMITGGHEDLEVLVTPTEEFMTVNGNEFLPEDLLKRLINIGYQNRDGHAFYANPEGEPVSDDFKTLTIRTITEYFEEHPQH</sequence>